<feature type="compositionally biased region" description="Acidic residues" evidence="1">
    <location>
        <begin position="248"/>
        <end position="260"/>
    </location>
</feature>
<keyword evidence="3" id="KW-1185">Reference proteome</keyword>
<name>A0ABM2A374_AEDAL</name>
<feature type="compositionally biased region" description="Basic and acidic residues" evidence="1">
    <location>
        <begin position="261"/>
        <end position="277"/>
    </location>
</feature>
<feature type="region of interest" description="Disordered" evidence="1">
    <location>
        <begin position="200"/>
        <end position="316"/>
    </location>
</feature>
<feature type="compositionally biased region" description="Polar residues" evidence="1">
    <location>
        <begin position="208"/>
        <end position="233"/>
    </location>
</feature>
<dbReference type="RefSeq" id="XP_062714957.1">
    <property type="nucleotide sequence ID" value="XM_062858973.1"/>
</dbReference>
<dbReference type="EnsemblMetazoa" id="AALFPA23_024010.R35799">
    <property type="protein sequence ID" value="AALFPA23_024010.P35799"/>
    <property type="gene ID" value="AALFPA23_024010"/>
</dbReference>
<reference evidence="2" key="2">
    <citation type="submission" date="2025-05" db="UniProtKB">
        <authorList>
            <consortium name="EnsemblMetazoa"/>
        </authorList>
    </citation>
    <scope>IDENTIFICATION</scope>
    <source>
        <strain evidence="2">Foshan</strain>
    </source>
</reference>
<evidence type="ECO:0000313" key="2">
    <source>
        <dbReference type="EnsemblMetazoa" id="AALFPA23_024010.P35799"/>
    </source>
</evidence>
<evidence type="ECO:0008006" key="4">
    <source>
        <dbReference type="Google" id="ProtNLM"/>
    </source>
</evidence>
<accession>A0ABM2A374</accession>
<dbReference type="Proteomes" id="UP000069940">
    <property type="component" value="Unassembled WGS sequence"/>
</dbReference>
<evidence type="ECO:0000313" key="3">
    <source>
        <dbReference type="Proteomes" id="UP000069940"/>
    </source>
</evidence>
<dbReference type="GeneID" id="134291339"/>
<feature type="compositionally biased region" description="Basic and acidic residues" evidence="1">
    <location>
        <begin position="286"/>
        <end position="310"/>
    </location>
</feature>
<dbReference type="InterPro" id="IPR035979">
    <property type="entry name" value="RBD_domain_sf"/>
</dbReference>
<reference evidence="3" key="1">
    <citation type="journal article" date="2015" name="Proc. Natl. Acad. Sci. U.S.A.">
        <title>Genome sequence of the Asian Tiger mosquito, Aedes albopictus, reveals insights into its biology, genetics, and evolution.</title>
        <authorList>
            <person name="Chen X.G."/>
            <person name="Jiang X."/>
            <person name="Gu J."/>
            <person name="Xu M."/>
            <person name="Wu Y."/>
            <person name="Deng Y."/>
            <person name="Zhang C."/>
            <person name="Bonizzoni M."/>
            <person name="Dermauw W."/>
            <person name="Vontas J."/>
            <person name="Armbruster P."/>
            <person name="Huang X."/>
            <person name="Yang Y."/>
            <person name="Zhang H."/>
            <person name="He W."/>
            <person name="Peng H."/>
            <person name="Liu Y."/>
            <person name="Wu K."/>
            <person name="Chen J."/>
            <person name="Lirakis M."/>
            <person name="Topalis P."/>
            <person name="Van Leeuwen T."/>
            <person name="Hall A.B."/>
            <person name="Jiang X."/>
            <person name="Thorpe C."/>
            <person name="Mueller R.L."/>
            <person name="Sun C."/>
            <person name="Waterhouse R.M."/>
            <person name="Yan G."/>
            <person name="Tu Z.J."/>
            <person name="Fang X."/>
            <person name="James A.A."/>
        </authorList>
    </citation>
    <scope>NUCLEOTIDE SEQUENCE [LARGE SCALE GENOMIC DNA]</scope>
    <source>
        <strain evidence="3">Foshan</strain>
    </source>
</reference>
<proteinExistence type="predicted"/>
<evidence type="ECO:0000256" key="1">
    <source>
        <dbReference type="SAM" id="MobiDB-lite"/>
    </source>
</evidence>
<sequence length="331" mass="38099">MFNSWQSLFVRDRRASIQLPSINLSVVPVALEFCNRRKMSTYRKNTLVIDFSVLPKRPVLDQVQEFLKDDLKIDMADVKNIQIHNLKNCLYIEMNDAGVAPRLQKQHHLKHYFIHQGTSYYIPVYVDGPTTTVRIHDLSPQMSNDVITSHMQQYGKVISIENEVWKNFFPGIPNGVRVVRMKLEKTLPSRIVVNDEPTYVTYPKTNKHTSLQPTQLSSSAKEQNSIGDKQCTTVDHPPAPTLTGKNDDDNDTNNDDDGDDDVIRRTDTDEYTEKDTETVETEVEPETTKRRLSTETDNGRKEENTAKRSCNEGGQNAELDWKIYHTRSRKK</sequence>
<protein>
    <recommendedName>
        <fullName evidence="4">Translation elongation factor ef-1 alpha/tu</fullName>
    </recommendedName>
</protein>
<dbReference type="SUPFAM" id="SSF54928">
    <property type="entry name" value="RNA-binding domain, RBD"/>
    <property type="match status" value="1"/>
</dbReference>
<organism evidence="2 3">
    <name type="scientific">Aedes albopictus</name>
    <name type="common">Asian tiger mosquito</name>
    <name type="synonym">Stegomyia albopicta</name>
    <dbReference type="NCBI Taxonomy" id="7160"/>
    <lineage>
        <taxon>Eukaryota</taxon>
        <taxon>Metazoa</taxon>
        <taxon>Ecdysozoa</taxon>
        <taxon>Arthropoda</taxon>
        <taxon>Hexapoda</taxon>
        <taxon>Insecta</taxon>
        <taxon>Pterygota</taxon>
        <taxon>Neoptera</taxon>
        <taxon>Endopterygota</taxon>
        <taxon>Diptera</taxon>
        <taxon>Nematocera</taxon>
        <taxon>Culicoidea</taxon>
        <taxon>Culicidae</taxon>
        <taxon>Culicinae</taxon>
        <taxon>Aedini</taxon>
        <taxon>Aedes</taxon>
        <taxon>Stegomyia</taxon>
    </lineage>
</organism>